<dbReference type="OrthoDB" id="29932at10239"/>
<feature type="compositionally biased region" description="Polar residues" evidence="1">
    <location>
        <begin position="1"/>
        <end position="21"/>
    </location>
</feature>
<dbReference type="KEGG" id="vg:4179139"/>
<dbReference type="RefSeq" id="YP_667938.1">
    <property type="nucleotide sequence ID" value="NC_008252.1"/>
</dbReference>
<proteinExistence type="predicted"/>
<evidence type="ECO:0000313" key="2">
    <source>
        <dbReference type="EMBL" id="ABC74964.1"/>
    </source>
</evidence>
<accession>Q0ZNZ0</accession>
<keyword evidence="3" id="KW-1185">Reference proteome</keyword>
<feature type="region of interest" description="Disordered" evidence="1">
    <location>
        <begin position="1"/>
        <end position="35"/>
    </location>
</feature>
<sequence>MDTFTGSNNNNDGTESMQVESVSMKRPRPRDSDTDEIQNKIQNITPREIVTRDLSDNNPISDLTLQTVDIDTAPFRNLDYRPIVSGDLDFAMKTFKYLKMMEDRDPTLRIVDTLYNTVSNPVINILFEDLALMFKKFAKNNKLMQIYQAFVDYTNHLIYYYDYIVLWFSWAQKHINDSEQRASFYINLQLCILITEIDKRMPSTVENTNDPELNEQIAEDTTDVMTRFLTNVSTFRDNRYLVDRNPFPDNRHIDRSNVNGQIRESSDNRYQQSLQLLERLYDSKKDLVTGDVVISTSYYTQKCTIFN</sequence>
<dbReference type="GeneID" id="4179139"/>
<reference evidence="2 3" key="1">
    <citation type="journal article" date="2006" name="J. Virol.">
        <title>Sequence analysis and organization of the Neodiprion abietis nucleopolyhedrovirus genome.</title>
        <authorList>
            <person name="Duffy S.P."/>
            <person name="Young A.M."/>
            <person name="Morin B."/>
            <person name="Lucarotti C.J."/>
            <person name="Koop B.F."/>
            <person name="Levin D.B."/>
        </authorList>
    </citation>
    <scope>NUCLEOTIDE SEQUENCE [LARGE SCALE GENOMIC DNA]</scope>
</reference>
<name>Q0ZNZ0_9CBAC</name>
<protein>
    <submittedName>
        <fullName evidence="2">Uncharacterized protein</fullName>
    </submittedName>
</protein>
<evidence type="ECO:0000256" key="1">
    <source>
        <dbReference type="SAM" id="MobiDB-lite"/>
    </source>
</evidence>
<dbReference type="EMBL" id="DQ317692">
    <property type="protein sequence ID" value="ABC74964.1"/>
    <property type="molecule type" value="Genomic_DNA"/>
</dbReference>
<organism evidence="2 3">
    <name type="scientific">Neodiprion abietis nucleopolyhedrovirus</name>
    <dbReference type="NCBI Taxonomy" id="204507"/>
    <lineage>
        <taxon>Viruses</taxon>
        <taxon>Viruses incertae sedis</taxon>
        <taxon>Naldaviricetes</taxon>
        <taxon>Lefavirales</taxon>
        <taxon>Baculoviridae</taxon>
        <taxon>Gammabaculovirus</taxon>
        <taxon>Gammabaculovirus neabietis</taxon>
    </lineage>
</organism>
<dbReference type="Proteomes" id="UP000242804">
    <property type="component" value="Segment"/>
</dbReference>
<evidence type="ECO:0000313" key="3">
    <source>
        <dbReference type="Proteomes" id="UP000242804"/>
    </source>
</evidence>